<protein>
    <submittedName>
        <fullName evidence="1">DNA-binding response OmpR family regulator</fullName>
    </submittedName>
</protein>
<keyword evidence="1" id="KW-0238">DNA-binding</keyword>
<dbReference type="GO" id="GO:0003677">
    <property type="term" value="F:DNA binding"/>
    <property type="evidence" value="ECO:0007669"/>
    <property type="project" value="UniProtKB-KW"/>
</dbReference>
<proteinExistence type="predicted"/>
<comment type="caution">
    <text evidence="1">The sequence shown here is derived from an EMBL/GenBank/DDBJ whole genome shotgun (WGS) entry which is preliminary data.</text>
</comment>
<keyword evidence="2" id="KW-1185">Reference proteome</keyword>
<gene>
    <name evidence="1" type="ORF">HDF16_006104</name>
</gene>
<organism evidence="1 2">
    <name type="scientific">Granulicella aggregans</name>
    <dbReference type="NCBI Taxonomy" id="474949"/>
    <lineage>
        <taxon>Bacteria</taxon>
        <taxon>Pseudomonadati</taxon>
        <taxon>Acidobacteriota</taxon>
        <taxon>Terriglobia</taxon>
        <taxon>Terriglobales</taxon>
        <taxon>Acidobacteriaceae</taxon>
        <taxon>Granulicella</taxon>
    </lineage>
</organism>
<evidence type="ECO:0000313" key="1">
    <source>
        <dbReference type="EMBL" id="MBB5061368.1"/>
    </source>
</evidence>
<evidence type="ECO:0000313" key="2">
    <source>
        <dbReference type="Proteomes" id="UP000540989"/>
    </source>
</evidence>
<dbReference type="AlphaFoldDB" id="A0A7W8E6M6"/>
<sequence>MNKDPKSIRLLMHGYDPVLLETRCLILKQAGFDICTVTDPHKLTDRLESGSGSHDLLILCHTVPIEERESIASLAAQNRTLVLQIEALISPSKLVQEVARVVDCPLTL</sequence>
<name>A0A7W8E6M6_9BACT</name>
<reference evidence="1 2" key="1">
    <citation type="submission" date="2020-08" db="EMBL/GenBank/DDBJ databases">
        <title>Genomic Encyclopedia of Type Strains, Phase IV (KMG-V): Genome sequencing to study the core and pangenomes of soil and plant-associated prokaryotes.</title>
        <authorList>
            <person name="Whitman W."/>
        </authorList>
    </citation>
    <scope>NUCLEOTIDE SEQUENCE [LARGE SCALE GENOMIC DNA]</scope>
    <source>
        <strain evidence="1 2">M8UP14</strain>
    </source>
</reference>
<dbReference type="Proteomes" id="UP000540989">
    <property type="component" value="Unassembled WGS sequence"/>
</dbReference>
<accession>A0A7W8E6M6</accession>
<dbReference type="EMBL" id="JACHIP010000039">
    <property type="protein sequence ID" value="MBB5061368.1"/>
    <property type="molecule type" value="Genomic_DNA"/>
</dbReference>